<evidence type="ECO:0000313" key="3">
    <source>
        <dbReference type="Proteomes" id="UP000287651"/>
    </source>
</evidence>
<accession>A0A426X5U6</accession>
<dbReference type="Proteomes" id="UP000287651">
    <property type="component" value="Unassembled WGS sequence"/>
</dbReference>
<name>A0A426X5U6_ENSVE</name>
<gene>
    <name evidence="2" type="ORF">B296_00025147</name>
</gene>
<dbReference type="AlphaFoldDB" id="A0A426X5U6"/>
<feature type="compositionally biased region" description="Low complexity" evidence="1">
    <location>
        <begin position="14"/>
        <end position="24"/>
    </location>
</feature>
<evidence type="ECO:0000256" key="1">
    <source>
        <dbReference type="SAM" id="MobiDB-lite"/>
    </source>
</evidence>
<feature type="region of interest" description="Disordered" evidence="1">
    <location>
        <begin position="1"/>
        <end position="28"/>
    </location>
</feature>
<protein>
    <submittedName>
        <fullName evidence="2">Uncharacterized protein</fullName>
    </submittedName>
</protein>
<dbReference type="EMBL" id="AMZH03025939">
    <property type="protein sequence ID" value="RRT34851.1"/>
    <property type="molecule type" value="Genomic_DNA"/>
</dbReference>
<organism evidence="2 3">
    <name type="scientific">Ensete ventricosum</name>
    <name type="common">Abyssinian banana</name>
    <name type="synonym">Musa ensete</name>
    <dbReference type="NCBI Taxonomy" id="4639"/>
    <lineage>
        <taxon>Eukaryota</taxon>
        <taxon>Viridiplantae</taxon>
        <taxon>Streptophyta</taxon>
        <taxon>Embryophyta</taxon>
        <taxon>Tracheophyta</taxon>
        <taxon>Spermatophyta</taxon>
        <taxon>Magnoliopsida</taxon>
        <taxon>Liliopsida</taxon>
        <taxon>Zingiberales</taxon>
        <taxon>Musaceae</taxon>
        <taxon>Ensete</taxon>
    </lineage>
</organism>
<proteinExistence type="predicted"/>
<comment type="caution">
    <text evidence="2">The sequence shown here is derived from an EMBL/GenBank/DDBJ whole genome shotgun (WGS) entry which is preliminary data.</text>
</comment>
<sequence length="96" mass="10668">MKGAMELQPDDGPRSSLGLGPGSDDAVEHRREFAKRFAEWIRKLAGNMSGDRQKKATGLIARMPEAAGLDGRFGLHSKKIGSGRRCASRRRTREWM</sequence>
<reference evidence="2 3" key="1">
    <citation type="journal article" date="2014" name="Agronomy (Basel)">
        <title>A Draft Genome Sequence for Ensete ventricosum, the Drought-Tolerant Tree Against Hunger.</title>
        <authorList>
            <person name="Harrison J."/>
            <person name="Moore K.A."/>
            <person name="Paszkiewicz K."/>
            <person name="Jones T."/>
            <person name="Grant M."/>
            <person name="Ambacheew D."/>
            <person name="Muzemil S."/>
            <person name="Studholme D.J."/>
        </authorList>
    </citation>
    <scope>NUCLEOTIDE SEQUENCE [LARGE SCALE GENOMIC DNA]</scope>
</reference>
<evidence type="ECO:0000313" key="2">
    <source>
        <dbReference type="EMBL" id="RRT34851.1"/>
    </source>
</evidence>